<reference evidence="4 5" key="1">
    <citation type="journal article" date="2020" name="G3 (Bethesda)">
        <title>Improved Reference Genome for Cyclotella cryptica CCMP332, a Model for Cell Wall Morphogenesis, Salinity Adaptation, and Lipid Production in Diatoms (Bacillariophyta).</title>
        <authorList>
            <person name="Roberts W.R."/>
            <person name="Downey K.M."/>
            <person name="Ruck E.C."/>
            <person name="Traller J.C."/>
            <person name="Alverson A.J."/>
        </authorList>
    </citation>
    <scope>NUCLEOTIDE SEQUENCE [LARGE SCALE GENOMIC DNA]</scope>
    <source>
        <strain evidence="4 5">CCMP332</strain>
    </source>
</reference>
<dbReference type="InterPro" id="IPR027417">
    <property type="entry name" value="P-loop_NTPase"/>
</dbReference>
<keyword evidence="3" id="KW-1133">Transmembrane helix</keyword>
<evidence type="ECO:0000256" key="1">
    <source>
        <dbReference type="ARBA" id="ARBA00022857"/>
    </source>
</evidence>
<sequence>MNTRSSGSRCRFNLLTLLVLIATTSVSFLTFSSYKIDIIHEKVQYTNPNINWSKRKILSERSKVVQLSQEADIFLRTGKLTDIASKGIPHGSSNTSAPGGMLIEARTVKGGRAHKSSHPAISLNHKRNRLLHGTSLSLAEMNGWPPLRDLIASDGDITIYEDISWLLDFAIIGFAKTGTTSILRHLSDLAHLLPSESCDLVVNGTAKLVRDMYKDRNTRLDKAERNGDIFEERLRGLKCPQDVSSEFSMHNYAKYFPNTKLIIGVRHPVSWFESLYNFRVSNVPWKKMLHTSKLTRGCPFGSQGVCAHRANFADFLSQLGKTPMSSTSELRLLTLGLSPVETPVGKVFLYDVSQLSESDDGGIRSTQFRKDLKDFLGLTADIPPFPAVDTSGKFDFLAPIRKQTEKDKIDICTSEHTKIRAVLMEKARRSSEWIRNFFLQSNDVFVSSRDHFLELLDKWNVDPCQSRKRSSES</sequence>
<dbReference type="InterPro" id="IPR040632">
    <property type="entry name" value="Sulfotransfer_4"/>
</dbReference>
<dbReference type="Gene3D" id="3.40.50.300">
    <property type="entry name" value="P-loop containing nucleotide triphosphate hydrolases"/>
    <property type="match status" value="1"/>
</dbReference>
<dbReference type="SUPFAM" id="SSF52540">
    <property type="entry name" value="P-loop containing nucleoside triphosphate hydrolases"/>
    <property type="match status" value="1"/>
</dbReference>
<keyword evidence="5" id="KW-1185">Reference proteome</keyword>
<gene>
    <name evidence="4" type="ORF">HJC23_006065</name>
</gene>
<keyword evidence="2" id="KW-0560">Oxidoreductase</keyword>
<evidence type="ECO:0000313" key="5">
    <source>
        <dbReference type="Proteomes" id="UP001516023"/>
    </source>
</evidence>
<dbReference type="PANTHER" id="PTHR43765:SF2">
    <property type="entry name" value="2-DEHYDROPANTOATE 2-REDUCTASE"/>
    <property type="match status" value="1"/>
</dbReference>
<keyword evidence="3" id="KW-0472">Membrane</keyword>
<feature type="transmembrane region" description="Helical" evidence="3">
    <location>
        <begin position="12"/>
        <end position="34"/>
    </location>
</feature>
<dbReference type="Pfam" id="PF17784">
    <property type="entry name" value="Sulfotransfer_4"/>
    <property type="match status" value="1"/>
</dbReference>
<dbReference type="EMBL" id="JABMIG020000115">
    <property type="protein sequence ID" value="KAL3791336.1"/>
    <property type="molecule type" value="Genomic_DNA"/>
</dbReference>
<evidence type="ECO:0000256" key="2">
    <source>
        <dbReference type="ARBA" id="ARBA00023002"/>
    </source>
</evidence>
<evidence type="ECO:0000256" key="3">
    <source>
        <dbReference type="SAM" id="Phobius"/>
    </source>
</evidence>
<dbReference type="PANTHER" id="PTHR43765">
    <property type="entry name" value="2-DEHYDROPANTOATE 2-REDUCTASE-RELATED"/>
    <property type="match status" value="1"/>
</dbReference>
<dbReference type="AlphaFoldDB" id="A0ABD3PUF7"/>
<organism evidence="4 5">
    <name type="scientific">Cyclotella cryptica</name>
    <dbReference type="NCBI Taxonomy" id="29204"/>
    <lineage>
        <taxon>Eukaryota</taxon>
        <taxon>Sar</taxon>
        <taxon>Stramenopiles</taxon>
        <taxon>Ochrophyta</taxon>
        <taxon>Bacillariophyta</taxon>
        <taxon>Coscinodiscophyceae</taxon>
        <taxon>Thalassiosirophycidae</taxon>
        <taxon>Stephanodiscales</taxon>
        <taxon>Stephanodiscaceae</taxon>
        <taxon>Cyclotella</taxon>
    </lineage>
</organism>
<protein>
    <submittedName>
        <fullName evidence="4">Uncharacterized protein</fullName>
    </submittedName>
</protein>
<dbReference type="GO" id="GO:0016491">
    <property type="term" value="F:oxidoreductase activity"/>
    <property type="evidence" value="ECO:0007669"/>
    <property type="project" value="UniProtKB-KW"/>
</dbReference>
<accession>A0ABD3PUF7</accession>
<name>A0ABD3PUF7_9STRA</name>
<dbReference type="InterPro" id="IPR050838">
    <property type="entry name" value="Ketopantoate_reductase"/>
</dbReference>
<dbReference type="Proteomes" id="UP001516023">
    <property type="component" value="Unassembled WGS sequence"/>
</dbReference>
<comment type="caution">
    <text evidence="4">The sequence shown here is derived from an EMBL/GenBank/DDBJ whole genome shotgun (WGS) entry which is preliminary data.</text>
</comment>
<proteinExistence type="predicted"/>
<evidence type="ECO:0000313" key="4">
    <source>
        <dbReference type="EMBL" id="KAL3791336.1"/>
    </source>
</evidence>
<keyword evidence="1" id="KW-0521">NADP</keyword>
<keyword evidence="3" id="KW-0812">Transmembrane</keyword>